<evidence type="ECO:0000313" key="1">
    <source>
        <dbReference type="EMBL" id="KAK9924075.1"/>
    </source>
</evidence>
<dbReference type="AlphaFoldDB" id="A0AAW1WL90"/>
<name>A0AAW1WL90_RUBAR</name>
<keyword evidence="2" id="KW-1185">Reference proteome</keyword>
<dbReference type="EMBL" id="JBEDUW010000006">
    <property type="protein sequence ID" value="KAK9924075.1"/>
    <property type="molecule type" value="Genomic_DNA"/>
</dbReference>
<evidence type="ECO:0000313" key="2">
    <source>
        <dbReference type="Proteomes" id="UP001457282"/>
    </source>
</evidence>
<dbReference type="Proteomes" id="UP001457282">
    <property type="component" value="Unassembled WGS sequence"/>
</dbReference>
<reference evidence="1 2" key="1">
    <citation type="journal article" date="2023" name="G3 (Bethesda)">
        <title>A chromosome-length genome assembly and annotation of blackberry (Rubus argutus, cv. 'Hillquist').</title>
        <authorList>
            <person name="Bruna T."/>
            <person name="Aryal R."/>
            <person name="Dudchenko O."/>
            <person name="Sargent D.J."/>
            <person name="Mead D."/>
            <person name="Buti M."/>
            <person name="Cavallini A."/>
            <person name="Hytonen T."/>
            <person name="Andres J."/>
            <person name="Pham M."/>
            <person name="Weisz D."/>
            <person name="Mascagni F."/>
            <person name="Usai G."/>
            <person name="Natali L."/>
            <person name="Bassil N."/>
            <person name="Fernandez G.E."/>
            <person name="Lomsadze A."/>
            <person name="Armour M."/>
            <person name="Olukolu B."/>
            <person name="Poorten T."/>
            <person name="Britton C."/>
            <person name="Davik J."/>
            <person name="Ashrafi H."/>
            <person name="Aiden E.L."/>
            <person name="Borodovsky M."/>
            <person name="Worthington M."/>
        </authorList>
    </citation>
    <scope>NUCLEOTIDE SEQUENCE [LARGE SCALE GENOMIC DNA]</scope>
    <source>
        <strain evidence="1">PI 553951</strain>
    </source>
</reference>
<gene>
    <name evidence="1" type="ORF">M0R45_032463</name>
</gene>
<sequence>MPACERELKAALGLDGGGELELCDGEKTTRRRRQVVGLRETKALRARYRRDDLGRGWRKGSTALWSEQGDRDTGGKAWCDDATRATRKGLGSDFFFSFSSTRPLS</sequence>
<proteinExistence type="predicted"/>
<accession>A0AAW1WL90</accession>
<organism evidence="1 2">
    <name type="scientific">Rubus argutus</name>
    <name type="common">Southern blackberry</name>
    <dbReference type="NCBI Taxonomy" id="59490"/>
    <lineage>
        <taxon>Eukaryota</taxon>
        <taxon>Viridiplantae</taxon>
        <taxon>Streptophyta</taxon>
        <taxon>Embryophyta</taxon>
        <taxon>Tracheophyta</taxon>
        <taxon>Spermatophyta</taxon>
        <taxon>Magnoliopsida</taxon>
        <taxon>eudicotyledons</taxon>
        <taxon>Gunneridae</taxon>
        <taxon>Pentapetalae</taxon>
        <taxon>rosids</taxon>
        <taxon>fabids</taxon>
        <taxon>Rosales</taxon>
        <taxon>Rosaceae</taxon>
        <taxon>Rosoideae</taxon>
        <taxon>Rosoideae incertae sedis</taxon>
        <taxon>Rubus</taxon>
    </lineage>
</organism>
<comment type="caution">
    <text evidence="1">The sequence shown here is derived from an EMBL/GenBank/DDBJ whole genome shotgun (WGS) entry which is preliminary data.</text>
</comment>
<protein>
    <submittedName>
        <fullName evidence="1">Uncharacterized protein</fullName>
    </submittedName>
</protein>